<gene>
    <name evidence="1" type="ORF">OnM2_019103</name>
</gene>
<dbReference type="AlphaFoldDB" id="A0A420I3P9"/>
<dbReference type="Proteomes" id="UP000286134">
    <property type="component" value="Unassembled WGS sequence"/>
</dbReference>
<dbReference type="EMBL" id="MCFK01001980">
    <property type="protein sequence ID" value="RKF64313.1"/>
    <property type="molecule type" value="Genomic_DNA"/>
</dbReference>
<name>A0A420I3P9_9PEZI</name>
<reference evidence="1 2" key="1">
    <citation type="journal article" date="2018" name="BMC Genomics">
        <title>Comparative genome analyses reveal sequence features reflecting distinct modes of host-adaptation between dicot and monocot powdery mildew.</title>
        <authorList>
            <person name="Wu Y."/>
            <person name="Ma X."/>
            <person name="Pan Z."/>
            <person name="Kale S.D."/>
            <person name="Song Y."/>
            <person name="King H."/>
            <person name="Zhang Q."/>
            <person name="Presley C."/>
            <person name="Deng X."/>
            <person name="Wei C.I."/>
            <person name="Xiao S."/>
        </authorList>
    </citation>
    <scope>NUCLEOTIDE SEQUENCE [LARGE SCALE GENOMIC DNA]</scope>
    <source>
        <strain evidence="1">UMSG2</strain>
    </source>
</reference>
<dbReference type="OrthoDB" id="10424443at2759"/>
<evidence type="ECO:0000313" key="2">
    <source>
        <dbReference type="Proteomes" id="UP000286134"/>
    </source>
</evidence>
<sequence>MSFDELIAMGGASGGSKRHWTGPLDEYLLDESLTEELTSTTYCKKGKLEKFKILFSAQVDERDNAKRPRTHHNIINDEDIDPLPNESVVVDEFASYHGKNRPRRKQVEPLNNARIKDGPLDYMKILNRTKVKISLKDLAQISPAARKHWKHDMSRVNDKRSRKKRWQAEFSEVALKLPIILIMTI</sequence>
<comment type="caution">
    <text evidence="1">The sequence shown here is derived from an EMBL/GenBank/DDBJ whole genome shotgun (WGS) entry which is preliminary data.</text>
</comment>
<keyword evidence="2" id="KW-1185">Reference proteome</keyword>
<evidence type="ECO:0000313" key="1">
    <source>
        <dbReference type="EMBL" id="RKF64313.1"/>
    </source>
</evidence>
<organism evidence="1 2">
    <name type="scientific">Erysiphe neolycopersici</name>
    <dbReference type="NCBI Taxonomy" id="212602"/>
    <lineage>
        <taxon>Eukaryota</taxon>
        <taxon>Fungi</taxon>
        <taxon>Dikarya</taxon>
        <taxon>Ascomycota</taxon>
        <taxon>Pezizomycotina</taxon>
        <taxon>Leotiomycetes</taxon>
        <taxon>Erysiphales</taxon>
        <taxon>Erysiphaceae</taxon>
        <taxon>Erysiphe</taxon>
    </lineage>
</organism>
<accession>A0A420I3P9</accession>
<proteinExistence type="predicted"/>
<protein>
    <submittedName>
        <fullName evidence="1">Uncharacterized protein</fullName>
    </submittedName>
</protein>